<proteinExistence type="predicted"/>
<feature type="region of interest" description="Disordered" evidence="1">
    <location>
        <begin position="77"/>
        <end position="98"/>
    </location>
</feature>
<evidence type="ECO:0000256" key="1">
    <source>
        <dbReference type="SAM" id="MobiDB-lite"/>
    </source>
</evidence>
<dbReference type="AlphaFoldDB" id="A0A2N9EW85"/>
<sequence>MSGESFKPENSSSIACTQGERELAIVKEEGLVSSVVGISADADGDNVTGGVGMGSVCVISGIGSCVSAMRLGARVGQAGDVRDSSVGPGPKIEGSEKGITRASKGFEGSIGGSSAKKNFPRGKVICSSCVKNPVVGREVVCKGCHGCKL</sequence>
<protein>
    <submittedName>
        <fullName evidence="2">Uncharacterized protein</fullName>
    </submittedName>
</protein>
<reference evidence="2" key="1">
    <citation type="submission" date="2018-02" db="EMBL/GenBank/DDBJ databases">
        <authorList>
            <person name="Cohen D.B."/>
            <person name="Kent A.D."/>
        </authorList>
    </citation>
    <scope>NUCLEOTIDE SEQUENCE</scope>
</reference>
<gene>
    <name evidence="2" type="ORF">FSB_LOCUS6711</name>
</gene>
<name>A0A2N9EW85_FAGSY</name>
<accession>A0A2N9EW85</accession>
<dbReference type="EMBL" id="OIVN01000352">
    <property type="protein sequence ID" value="SPC78829.1"/>
    <property type="molecule type" value="Genomic_DNA"/>
</dbReference>
<organism evidence="2">
    <name type="scientific">Fagus sylvatica</name>
    <name type="common">Beechnut</name>
    <dbReference type="NCBI Taxonomy" id="28930"/>
    <lineage>
        <taxon>Eukaryota</taxon>
        <taxon>Viridiplantae</taxon>
        <taxon>Streptophyta</taxon>
        <taxon>Embryophyta</taxon>
        <taxon>Tracheophyta</taxon>
        <taxon>Spermatophyta</taxon>
        <taxon>Magnoliopsida</taxon>
        <taxon>eudicotyledons</taxon>
        <taxon>Gunneridae</taxon>
        <taxon>Pentapetalae</taxon>
        <taxon>rosids</taxon>
        <taxon>fabids</taxon>
        <taxon>Fagales</taxon>
        <taxon>Fagaceae</taxon>
        <taxon>Fagus</taxon>
    </lineage>
</organism>
<evidence type="ECO:0000313" key="2">
    <source>
        <dbReference type="EMBL" id="SPC78829.1"/>
    </source>
</evidence>